<protein>
    <submittedName>
        <fullName evidence="2">Uncharacterized protein</fullName>
    </submittedName>
</protein>
<feature type="transmembrane region" description="Helical" evidence="1">
    <location>
        <begin position="108"/>
        <end position="133"/>
    </location>
</feature>
<keyword evidence="1" id="KW-0812">Transmembrane</keyword>
<feature type="transmembrane region" description="Helical" evidence="1">
    <location>
        <begin position="76"/>
        <end position="96"/>
    </location>
</feature>
<comment type="caution">
    <text evidence="2">The sequence shown here is derived from an EMBL/GenBank/DDBJ whole genome shotgun (WGS) entry which is preliminary data.</text>
</comment>
<reference evidence="2 3" key="1">
    <citation type="submission" date="2023-07" db="EMBL/GenBank/DDBJ databases">
        <title>Genomic Encyclopedia of Type Strains, Phase IV (KMG-IV): sequencing the most valuable type-strain genomes for metagenomic binning, comparative biology and taxonomic classification.</title>
        <authorList>
            <person name="Goeker M."/>
        </authorList>
    </citation>
    <scope>NUCLEOTIDE SEQUENCE [LARGE SCALE GENOMIC DNA]</scope>
    <source>
        <strain evidence="2 3">DSM 16784</strain>
    </source>
</reference>
<evidence type="ECO:0000313" key="2">
    <source>
        <dbReference type="EMBL" id="MDQ0361545.1"/>
    </source>
</evidence>
<dbReference type="Proteomes" id="UP001230220">
    <property type="component" value="Unassembled WGS sequence"/>
</dbReference>
<dbReference type="RefSeq" id="WP_307408371.1">
    <property type="nucleotide sequence ID" value="NZ_JAUSUR010000004.1"/>
</dbReference>
<proteinExistence type="predicted"/>
<keyword evidence="1" id="KW-0472">Membrane</keyword>
<keyword evidence="3" id="KW-1185">Reference proteome</keyword>
<feature type="transmembrane region" description="Helical" evidence="1">
    <location>
        <begin position="139"/>
        <end position="156"/>
    </location>
</feature>
<evidence type="ECO:0000313" key="3">
    <source>
        <dbReference type="Proteomes" id="UP001230220"/>
    </source>
</evidence>
<evidence type="ECO:0000256" key="1">
    <source>
        <dbReference type="SAM" id="Phobius"/>
    </source>
</evidence>
<accession>A0ABU0E416</accession>
<organism evidence="2 3">
    <name type="scientific">Breznakia pachnodae</name>
    <dbReference type="NCBI Taxonomy" id="265178"/>
    <lineage>
        <taxon>Bacteria</taxon>
        <taxon>Bacillati</taxon>
        <taxon>Bacillota</taxon>
        <taxon>Erysipelotrichia</taxon>
        <taxon>Erysipelotrichales</taxon>
        <taxon>Erysipelotrichaceae</taxon>
        <taxon>Breznakia</taxon>
    </lineage>
</organism>
<gene>
    <name evidence="2" type="ORF">J2S15_002295</name>
</gene>
<sequence>MIKKIVDKIKNKWNEQNDEQKLYFTAQVFRDIDKLFLGILNVIYAIGFWIGVLGAIHISTTFIQEGGVVPFDEKTVIRFIVLLLPILMIVAFLTWMSNSASNRKTNIIVHYLTIDMIVMILSFFGVLITFYMFNDLLHVLWLLIVWIICKVIKLIIDVRNDKKYDISIVLDDTTIKGYYVLEKSKTCSMPEVVGDSIQVKNREVILQKLFNTTLKLSKEEIGLLESYLEMIFNNCELEDLYRNEAGELTTDEQENYIKVNQEMLLKAADAMLDDLFKYQNQYSDLLESKLDDDVVLDILEIRIPFILLSNIANDLLANSNKQVLFTMNNNRDTVNFDDMKYKEAFLKLQEIMKESIRNENYKHVIDKPLHKVDVHLVVCNLSNHIKQTKMDLYPSFNLGGEENE</sequence>
<keyword evidence="1" id="KW-1133">Transmembrane helix</keyword>
<dbReference type="EMBL" id="JAUSUR010000004">
    <property type="protein sequence ID" value="MDQ0361545.1"/>
    <property type="molecule type" value="Genomic_DNA"/>
</dbReference>
<feature type="transmembrane region" description="Helical" evidence="1">
    <location>
        <begin position="35"/>
        <end position="56"/>
    </location>
</feature>
<name>A0ABU0E416_9FIRM</name>